<accession>A0A0G3XKI4</accession>
<organism evidence="1 2">
    <name type="scientific">Croceicoccus naphthovorans</name>
    <dbReference type="NCBI Taxonomy" id="1348774"/>
    <lineage>
        <taxon>Bacteria</taxon>
        <taxon>Pseudomonadati</taxon>
        <taxon>Pseudomonadota</taxon>
        <taxon>Alphaproteobacteria</taxon>
        <taxon>Sphingomonadales</taxon>
        <taxon>Erythrobacteraceae</taxon>
        <taxon>Croceicoccus</taxon>
    </lineage>
</organism>
<dbReference type="EMBL" id="CP011770">
    <property type="protein sequence ID" value="AKM10938.1"/>
    <property type="molecule type" value="Genomic_DNA"/>
</dbReference>
<evidence type="ECO:0000313" key="2">
    <source>
        <dbReference type="Proteomes" id="UP000035287"/>
    </source>
</evidence>
<keyword evidence="2" id="KW-1185">Reference proteome</keyword>
<protein>
    <submittedName>
        <fullName evidence="1">Uncharacterized protein</fullName>
    </submittedName>
</protein>
<sequence length="280" mass="29022">MTLIHEIFATEDASRVLGMAMMASLGLGIGAIWEERNGSSHAVERLWGAIISGVFVMLAFIMAEQSGGFIAGSLGSVVLFPAGGALYLLSTKVVEGIYRRWGPKRGPKVGILCASGIALACGGLVLGAASAISVYAGLAATFGVGLSALLVARRTTASLLEEIVNPMDRGAVHVILALVFVAWVVGAFWLLHGRNSNVDGAMAILLAGYFLLASVHLIARPFVKRCRMNVKALVAFICGMAGFGLLAAGLDAVLQATGVSDAILQHPSATDSKLSKEGAR</sequence>
<dbReference type="STRING" id="1348774.AB433_14725"/>
<proteinExistence type="predicted"/>
<name>A0A0G3XKI4_9SPHN</name>
<dbReference type="Proteomes" id="UP000035287">
    <property type="component" value="Chromosome"/>
</dbReference>
<dbReference type="PATRIC" id="fig|1348774.3.peg.3097"/>
<dbReference type="AlphaFoldDB" id="A0A0G3XKI4"/>
<dbReference type="OrthoDB" id="7423101at2"/>
<dbReference type="RefSeq" id="WP_047822051.1">
    <property type="nucleotide sequence ID" value="NZ_CP011770.1"/>
</dbReference>
<reference evidence="1 2" key="1">
    <citation type="submission" date="2015-06" db="EMBL/GenBank/DDBJ databases">
        <authorList>
            <person name="Zeng Y."/>
            <person name="Huang Y."/>
        </authorList>
    </citation>
    <scope>NUCLEOTIDE SEQUENCE [LARGE SCALE GENOMIC DNA]</scope>
    <source>
        <strain evidence="1 2">PQ-2</strain>
    </source>
</reference>
<dbReference type="KEGG" id="cna:AB433_14725"/>
<evidence type="ECO:0000313" key="1">
    <source>
        <dbReference type="EMBL" id="AKM10938.1"/>
    </source>
</evidence>
<gene>
    <name evidence="1" type="ORF">AB433_14725</name>
</gene>